<name>A0ABN1TZR7_9ACTN</name>
<dbReference type="Proteomes" id="UP001499987">
    <property type="component" value="Unassembled WGS sequence"/>
</dbReference>
<sequence>MHALDAAGPEVQRAVALLAPRRACETARLTDVWWVAKGSEGRMGSGGSTCARNLMIFSQLSCRFTADPARPARR</sequence>
<proteinExistence type="predicted"/>
<evidence type="ECO:0000313" key="1">
    <source>
        <dbReference type="EMBL" id="GAA1110638.1"/>
    </source>
</evidence>
<accession>A0ABN1TZR7</accession>
<comment type="caution">
    <text evidence="1">The sequence shown here is derived from an EMBL/GenBank/DDBJ whole genome shotgun (WGS) entry which is preliminary data.</text>
</comment>
<dbReference type="EMBL" id="BAAALD010000080">
    <property type="protein sequence ID" value="GAA1110638.1"/>
    <property type="molecule type" value="Genomic_DNA"/>
</dbReference>
<protein>
    <submittedName>
        <fullName evidence="1">Uncharacterized protein</fullName>
    </submittedName>
</protein>
<keyword evidence="2" id="KW-1185">Reference proteome</keyword>
<gene>
    <name evidence="1" type="ORF">GCM10009663_60090</name>
</gene>
<reference evidence="1 2" key="1">
    <citation type="journal article" date="2019" name="Int. J. Syst. Evol. Microbiol.">
        <title>The Global Catalogue of Microorganisms (GCM) 10K type strain sequencing project: providing services to taxonomists for standard genome sequencing and annotation.</title>
        <authorList>
            <consortium name="The Broad Institute Genomics Platform"/>
            <consortium name="The Broad Institute Genome Sequencing Center for Infectious Disease"/>
            <person name="Wu L."/>
            <person name="Ma J."/>
        </authorList>
    </citation>
    <scope>NUCLEOTIDE SEQUENCE [LARGE SCALE GENOMIC DNA]</scope>
    <source>
        <strain evidence="1 2">JCM 13002</strain>
    </source>
</reference>
<evidence type="ECO:0000313" key="2">
    <source>
        <dbReference type="Proteomes" id="UP001499987"/>
    </source>
</evidence>
<organism evidence="1 2">
    <name type="scientific">Kitasatospora arboriphila</name>
    <dbReference type="NCBI Taxonomy" id="258052"/>
    <lineage>
        <taxon>Bacteria</taxon>
        <taxon>Bacillati</taxon>
        <taxon>Actinomycetota</taxon>
        <taxon>Actinomycetes</taxon>
        <taxon>Kitasatosporales</taxon>
        <taxon>Streptomycetaceae</taxon>
        <taxon>Kitasatospora</taxon>
    </lineage>
</organism>